<evidence type="ECO:0000256" key="4">
    <source>
        <dbReference type="ARBA" id="ARBA00023163"/>
    </source>
</evidence>
<evidence type="ECO:0000256" key="2">
    <source>
        <dbReference type="ARBA" id="ARBA00023015"/>
    </source>
</evidence>
<dbReference type="GO" id="GO:0006351">
    <property type="term" value="P:DNA-templated transcription"/>
    <property type="evidence" value="ECO:0007669"/>
    <property type="project" value="InterPro"/>
</dbReference>
<dbReference type="GO" id="GO:0003677">
    <property type="term" value="F:DNA binding"/>
    <property type="evidence" value="ECO:0007669"/>
    <property type="project" value="UniProtKB-KW"/>
</dbReference>
<dbReference type="GO" id="GO:0008270">
    <property type="term" value="F:zinc ion binding"/>
    <property type="evidence" value="ECO:0007669"/>
    <property type="project" value="InterPro"/>
</dbReference>
<keyword evidence="10" id="KW-1185">Reference proteome</keyword>
<gene>
    <name evidence="9" type="ORF">SI65_07098</name>
</gene>
<dbReference type="CDD" id="cd12148">
    <property type="entry name" value="fungal_TF_MHR"/>
    <property type="match status" value="1"/>
</dbReference>
<keyword evidence="4" id="KW-0804">Transcription</keyword>
<dbReference type="PROSITE" id="PS00463">
    <property type="entry name" value="ZN2_CY6_FUNGAL_1"/>
    <property type="match status" value="1"/>
</dbReference>
<accession>A0A1E3B8X4</accession>
<name>A0A1E3B8X4_ASPCR</name>
<proteinExistence type="predicted"/>
<dbReference type="Gene3D" id="4.10.240.10">
    <property type="entry name" value="Zn(2)-C6 fungal-type DNA-binding domain"/>
    <property type="match status" value="1"/>
</dbReference>
<comment type="caution">
    <text evidence="9">The sequence shown here is derived from an EMBL/GenBank/DDBJ whole genome shotgun (WGS) entry which is preliminary data.</text>
</comment>
<dbReference type="PANTHER" id="PTHR47654">
    <property type="entry name" value="ZN(II)2CYS6 TRANSCRIPTION FACTOR (EUROFUNG)-RELATED"/>
    <property type="match status" value="1"/>
</dbReference>
<dbReference type="PROSITE" id="PS50048">
    <property type="entry name" value="ZN2_CY6_FUNGAL_2"/>
    <property type="match status" value="1"/>
</dbReference>
<keyword evidence="6" id="KW-0175">Coiled coil</keyword>
<evidence type="ECO:0000256" key="3">
    <source>
        <dbReference type="ARBA" id="ARBA00023125"/>
    </source>
</evidence>
<keyword evidence="1" id="KW-0479">Metal-binding</keyword>
<dbReference type="InterPro" id="IPR053230">
    <property type="entry name" value="Trans_reg_galc"/>
</dbReference>
<protein>
    <recommendedName>
        <fullName evidence="8">Zn(2)-C6 fungal-type domain-containing protein</fullName>
    </recommendedName>
</protein>
<dbReference type="SMART" id="SM00066">
    <property type="entry name" value="GAL4"/>
    <property type="match status" value="1"/>
</dbReference>
<feature type="domain" description="Zn(2)-C6 fungal-type" evidence="8">
    <location>
        <begin position="24"/>
        <end position="54"/>
    </location>
</feature>
<evidence type="ECO:0000256" key="7">
    <source>
        <dbReference type="SAM" id="MobiDB-lite"/>
    </source>
</evidence>
<reference evidence="9 10" key="1">
    <citation type="journal article" date="2016" name="BMC Genomics">
        <title>Comparative genomic and transcriptomic analyses of the Fuzhuan brick tea-fermentation fungus Aspergillus cristatus.</title>
        <authorList>
            <person name="Ge Y."/>
            <person name="Wang Y."/>
            <person name="Liu Y."/>
            <person name="Tan Y."/>
            <person name="Ren X."/>
            <person name="Zhang X."/>
            <person name="Hyde K.D."/>
            <person name="Liu Y."/>
            <person name="Liu Z."/>
        </authorList>
    </citation>
    <scope>NUCLEOTIDE SEQUENCE [LARGE SCALE GENOMIC DNA]</scope>
    <source>
        <strain evidence="9 10">GZAAS20.1005</strain>
    </source>
</reference>
<dbReference type="VEuPathDB" id="FungiDB:SI65_07098"/>
<dbReference type="SMART" id="SM00906">
    <property type="entry name" value="Fungal_trans"/>
    <property type="match status" value="1"/>
</dbReference>
<dbReference type="Pfam" id="PF04082">
    <property type="entry name" value="Fungal_trans"/>
    <property type="match status" value="1"/>
</dbReference>
<keyword evidence="5" id="KW-0539">Nucleus</keyword>
<feature type="compositionally biased region" description="Basic and acidic residues" evidence="7">
    <location>
        <begin position="400"/>
        <end position="411"/>
    </location>
</feature>
<dbReference type="Pfam" id="PF00172">
    <property type="entry name" value="Zn_clus"/>
    <property type="match status" value="1"/>
</dbReference>
<keyword evidence="3" id="KW-0238">DNA-binding</keyword>
<dbReference type="InterPro" id="IPR036864">
    <property type="entry name" value="Zn2-C6_fun-type_DNA-bd_sf"/>
</dbReference>
<dbReference type="SUPFAM" id="SSF57701">
    <property type="entry name" value="Zn2/Cys6 DNA-binding domain"/>
    <property type="match status" value="1"/>
</dbReference>
<keyword evidence="2" id="KW-0805">Transcription regulation</keyword>
<evidence type="ECO:0000256" key="6">
    <source>
        <dbReference type="SAM" id="Coils"/>
    </source>
</evidence>
<organism evidence="9 10">
    <name type="scientific">Aspergillus cristatus</name>
    <name type="common">Chinese Fuzhuan brick tea-fermentation fungus</name>
    <name type="synonym">Eurotium cristatum</name>
    <dbReference type="NCBI Taxonomy" id="573508"/>
    <lineage>
        <taxon>Eukaryota</taxon>
        <taxon>Fungi</taxon>
        <taxon>Dikarya</taxon>
        <taxon>Ascomycota</taxon>
        <taxon>Pezizomycotina</taxon>
        <taxon>Eurotiomycetes</taxon>
        <taxon>Eurotiomycetidae</taxon>
        <taxon>Eurotiales</taxon>
        <taxon>Aspergillaceae</taxon>
        <taxon>Aspergillus</taxon>
        <taxon>Aspergillus subgen. Aspergillus</taxon>
    </lineage>
</organism>
<dbReference type="Proteomes" id="UP000094569">
    <property type="component" value="Unassembled WGS sequence"/>
</dbReference>
<dbReference type="EMBL" id="JXNT01000008">
    <property type="protein sequence ID" value="ODM17423.1"/>
    <property type="molecule type" value="Genomic_DNA"/>
</dbReference>
<dbReference type="InterPro" id="IPR007219">
    <property type="entry name" value="XnlR_reg_dom"/>
</dbReference>
<evidence type="ECO:0000256" key="5">
    <source>
        <dbReference type="ARBA" id="ARBA00023242"/>
    </source>
</evidence>
<evidence type="ECO:0000313" key="10">
    <source>
        <dbReference type="Proteomes" id="UP000094569"/>
    </source>
</evidence>
<evidence type="ECO:0000259" key="8">
    <source>
        <dbReference type="PROSITE" id="PS50048"/>
    </source>
</evidence>
<dbReference type="OrthoDB" id="4368382at2759"/>
<evidence type="ECO:0000313" key="9">
    <source>
        <dbReference type="EMBL" id="ODM17423.1"/>
    </source>
</evidence>
<dbReference type="PANTHER" id="PTHR47654:SF5">
    <property type="entry name" value="TRANSCRIPTION FACTOR DOMAIN-CONTAINING PROTEIN"/>
    <property type="match status" value="1"/>
</dbReference>
<dbReference type="CDD" id="cd00067">
    <property type="entry name" value="GAL4"/>
    <property type="match status" value="1"/>
</dbReference>
<dbReference type="AlphaFoldDB" id="A0A1E3B8X4"/>
<sequence length="411" mass="46690">MDRIAIPRAGPLPPPATRRRLERACQACCDRKIRCNGERPTCRHCLNTKANCVYHSNRLEEDKDALQQLKSQNEQYKSLLEKIAGRGFVVTLEERKSCYLINIWPEAKKRKRSPSPGREESFSSASSTGSLDALDVVDEDINRNQESRATGFVGKNSEVSWLQSLDIEAERVNHPGHTHGRRSTSGTSHDNHIAFKSYHADERPIVVECEGLNPYDIPPKHTADVYYNIYFSFVDAHFPIVRKSLFTVQYERYYTEPFLKPGKKWLCVLNLIFAIASRYCAFVGKYVPDGSDDRIFFSRAKMLSANDNIDIQTFSRAWKMIRIASNSAIALGINMRNVDDKTDVVSKESRCRLWCSIFMLEHSLTTMTGRASSLDELFSVHAPVPFTEGSFSDSPASLRLSDESEREKIAN</sequence>
<dbReference type="GO" id="GO:0000981">
    <property type="term" value="F:DNA-binding transcription factor activity, RNA polymerase II-specific"/>
    <property type="evidence" value="ECO:0007669"/>
    <property type="project" value="InterPro"/>
</dbReference>
<feature type="region of interest" description="Disordered" evidence="7">
    <location>
        <begin position="390"/>
        <end position="411"/>
    </location>
</feature>
<feature type="coiled-coil region" evidence="6">
    <location>
        <begin position="59"/>
        <end position="86"/>
    </location>
</feature>
<dbReference type="InterPro" id="IPR001138">
    <property type="entry name" value="Zn2Cys6_DnaBD"/>
</dbReference>
<evidence type="ECO:0000256" key="1">
    <source>
        <dbReference type="ARBA" id="ARBA00022723"/>
    </source>
</evidence>